<dbReference type="InterPro" id="IPR055170">
    <property type="entry name" value="GFO_IDH_MocA-like_dom"/>
</dbReference>
<dbReference type="AlphaFoldDB" id="A0A2V5K7Q8"/>
<evidence type="ECO:0000313" key="5">
    <source>
        <dbReference type="Proteomes" id="UP000247476"/>
    </source>
</evidence>
<dbReference type="InterPro" id="IPR036291">
    <property type="entry name" value="NAD(P)-bd_dom_sf"/>
</dbReference>
<proteinExistence type="predicted"/>
<keyword evidence="5" id="KW-1185">Reference proteome</keyword>
<dbReference type="PANTHER" id="PTHR43818">
    <property type="entry name" value="BCDNA.GH03377"/>
    <property type="match status" value="1"/>
</dbReference>
<reference evidence="4 5" key="1">
    <citation type="submission" date="2018-05" db="EMBL/GenBank/DDBJ databases">
        <title>Paenibacillus flagellatus sp. nov., isolated from selenium mineral soil.</title>
        <authorList>
            <person name="Dai X."/>
        </authorList>
    </citation>
    <scope>NUCLEOTIDE SEQUENCE [LARGE SCALE GENOMIC DNA]</scope>
    <source>
        <strain evidence="4 5">DXL2</strain>
    </source>
</reference>
<keyword evidence="1" id="KW-0560">Oxidoreductase</keyword>
<dbReference type="Gene3D" id="3.40.50.720">
    <property type="entry name" value="NAD(P)-binding Rossmann-like Domain"/>
    <property type="match status" value="1"/>
</dbReference>
<dbReference type="Pfam" id="PF01408">
    <property type="entry name" value="GFO_IDH_MocA"/>
    <property type="match status" value="1"/>
</dbReference>
<dbReference type="Proteomes" id="UP000247476">
    <property type="component" value="Unassembled WGS sequence"/>
</dbReference>
<dbReference type="InterPro" id="IPR000683">
    <property type="entry name" value="Gfo/Idh/MocA-like_OxRdtase_N"/>
</dbReference>
<dbReference type="PANTHER" id="PTHR43818:SF11">
    <property type="entry name" value="BCDNA.GH03377"/>
    <property type="match status" value="1"/>
</dbReference>
<feature type="domain" description="Gfo/Idh/MocA-like oxidoreductase N-terminal" evidence="2">
    <location>
        <begin position="4"/>
        <end position="121"/>
    </location>
</feature>
<feature type="domain" description="GFO/IDH/MocA-like oxidoreductase" evidence="3">
    <location>
        <begin position="132"/>
        <end position="268"/>
    </location>
</feature>
<gene>
    <name evidence="4" type="ORF">DLM86_06975</name>
</gene>
<dbReference type="GO" id="GO:0016491">
    <property type="term" value="F:oxidoreductase activity"/>
    <property type="evidence" value="ECO:0007669"/>
    <property type="project" value="UniProtKB-KW"/>
</dbReference>
<dbReference type="GO" id="GO:0000166">
    <property type="term" value="F:nucleotide binding"/>
    <property type="evidence" value="ECO:0007669"/>
    <property type="project" value="InterPro"/>
</dbReference>
<comment type="caution">
    <text evidence="4">The sequence shown here is derived from an EMBL/GenBank/DDBJ whole genome shotgun (WGS) entry which is preliminary data.</text>
</comment>
<dbReference type="Pfam" id="PF22725">
    <property type="entry name" value="GFO_IDH_MocA_C3"/>
    <property type="match status" value="1"/>
</dbReference>
<accession>A0A2V5K7Q8</accession>
<protein>
    <submittedName>
        <fullName evidence="4">Gfo/Idh/MocA family oxidoreductase</fullName>
    </submittedName>
</protein>
<dbReference type="RefSeq" id="WP_110839273.1">
    <property type="nucleotide sequence ID" value="NZ_QJVJ01000003.1"/>
</dbReference>
<dbReference type="SUPFAM" id="SSF55347">
    <property type="entry name" value="Glyceraldehyde-3-phosphate dehydrogenase-like, C-terminal domain"/>
    <property type="match status" value="1"/>
</dbReference>
<dbReference type="OrthoDB" id="9815825at2"/>
<name>A0A2V5K7Q8_9BACL</name>
<dbReference type="Gene3D" id="3.30.360.10">
    <property type="entry name" value="Dihydrodipicolinate Reductase, domain 2"/>
    <property type="match status" value="1"/>
</dbReference>
<organism evidence="4 5">
    <name type="scientific">Paenibacillus flagellatus</name>
    <dbReference type="NCBI Taxonomy" id="2211139"/>
    <lineage>
        <taxon>Bacteria</taxon>
        <taxon>Bacillati</taxon>
        <taxon>Bacillota</taxon>
        <taxon>Bacilli</taxon>
        <taxon>Bacillales</taxon>
        <taxon>Paenibacillaceae</taxon>
        <taxon>Paenibacillus</taxon>
    </lineage>
</organism>
<dbReference type="EMBL" id="QJVJ01000003">
    <property type="protein sequence ID" value="PYI55471.1"/>
    <property type="molecule type" value="Genomic_DNA"/>
</dbReference>
<evidence type="ECO:0000313" key="4">
    <source>
        <dbReference type="EMBL" id="PYI55471.1"/>
    </source>
</evidence>
<dbReference type="SUPFAM" id="SSF51735">
    <property type="entry name" value="NAD(P)-binding Rossmann-fold domains"/>
    <property type="match status" value="1"/>
</dbReference>
<evidence type="ECO:0000259" key="3">
    <source>
        <dbReference type="Pfam" id="PF22725"/>
    </source>
</evidence>
<evidence type="ECO:0000256" key="1">
    <source>
        <dbReference type="ARBA" id="ARBA00023002"/>
    </source>
</evidence>
<sequence length="376" mass="40739">MERIRVGIIGAGIIGKTHMDNYAAIPAADIVAVCDIDEAAARRSAEQYGIPHVYTDIRRMLERDDLDAVDVCLHNNFHAPVTIEALRAGKHVYCEKPIAGSYADGKAMLDAAAETGRKLHIQLNTLYKKETKAAKALIDDGALGKLYHARSNGFRRRGRPYVDGFGAAPFTRKATAGGGALLDMGVYHIAQLLYLLGCPEVTRVTGKLYQEMDMDAARRQASGFDVEELALGFVTFANGVTMDIQEAWSIQLGGMEGSSIVGSRGGIRLPAYDSAKPTAPFSFHTTVADLDLDSTLDLDRMDVRRHRMNPDEDAYDSSQQHWIAALQGRVELLPTADIALLTMLISEGVYVADALSGEVTADDIRARSVSTAVPLG</sequence>
<dbReference type="InterPro" id="IPR050463">
    <property type="entry name" value="Gfo/Idh/MocA_oxidrdct_glycsds"/>
</dbReference>
<evidence type="ECO:0000259" key="2">
    <source>
        <dbReference type="Pfam" id="PF01408"/>
    </source>
</evidence>